<organism evidence="1">
    <name type="scientific">Ganoderma boninense</name>
    <dbReference type="NCBI Taxonomy" id="34458"/>
    <lineage>
        <taxon>Eukaryota</taxon>
        <taxon>Fungi</taxon>
        <taxon>Dikarya</taxon>
        <taxon>Basidiomycota</taxon>
        <taxon>Agaricomycotina</taxon>
        <taxon>Agaricomycetes</taxon>
        <taxon>Polyporales</taxon>
        <taxon>Polyporaceae</taxon>
        <taxon>Ganoderma</taxon>
    </lineage>
</organism>
<sequence length="370" mass="41537">MAPNLPQELIDEAIDYLWNDRKALAACALACHACLHSARTHLFHGQRLIGAKSCSRFESFLEHYPDLAKYIRKLSLTEPSSSVCAQDWFNRIPDLVAKLEKLATLELIGLHYVSLHRCPKETLAAFAKLTNLVFADVYFDHFLDVHTLLASAHNITDICFYRVGWGNASPAYEDIPGPSPLRLKRLVVDSWATSAMLRQWLLPSAELGDVNIRTLMVRWRERDSIDVLNSLFRVCGPALENLYIELPTTIEGAQEVPTLHHNTNLHALEIDGVVLPGCVELARALLDSLCSTQLKKLSISMLVLRNDVLATFDWAQLDAILARPQFAETALAITVNRALHPHNDAEAFRKAVREHLPEAVRRGKLTIRCS</sequence>
<evidence type="ECO:0000313" key="1">
    <source>
        <dbReference type="EMBL" id="VWP00268.1"/>
    </source>
</evidence>
<name>A0A5K1K3X4_9APHY</name>
<dbReference type="EMBL" id="LR728316">
    <property type="protein sequence ID" value="VWP00268.1"/>
    <property type="molecule type" value="Genomic_DNA"/>
</dbReference>
<dbReference type="AlphaFoldDB" id="A0A5K1K3X4"/>
<protein>
    <submittedName>
        <fullName evidence="1">Type VI secretion system</fullName>
    </submittedName>
</protein>
<reference evidence="1" key="1">
    <citation type="submission" date="2019-10" db="EMBL/GenBank/DDBJ databases">
        <authorList>
            <person name="Nor Muhammad N."/>
        </authorList>
    </citation>
    <scope>NUCLEOTIDE SEQUENCE</scope>
</reference>
<accession>A0A5K1K3X4</accession>
<proteinExistence type="predicted"/>
<gene>
    <name evidence="1" type="primary">A0A0H3HVK0</name>
</gene>